<gene>
    <name evidence="1" type="ORF">A2126_04870</name>
</gene>
<evidence type="ECO:0000313" key="1">
    <source>
        <dbReference type="EMBL" id="OGY22738.1"/>
    </source>
</evidence>
<sequence>MTHLNIRYSPPTDWRIKIFRQKLASGKPLRRGRKTMWRAFVLALTALAVCQVFSPTPALADKGGWVLTGSHGGLNVAYADLNQDCVIDVLDEQASAFRYGATWPFYLYDNYYDVEPQGGKYDYPPPGSTGDDWDIDIKDLQFVFGRDGMNCTMFWDPETLMGMYSYKSSTPTGPGTSCYPTAQNPPGSAYVDPITVVLTGNATDNRVRTELTTRGLPYIETDSEQRFWEVGRCSFEDVDAGENEGGCNPSGDPVWCPVFDVWERMHARCEEADQEGQAWEDHWNRPSLGRYSVCTPHFDDDENTCGHFVPEIFPYPERIYPGFVGSGFDAGREWLRIQFGGSYTVEDWANRVRIHQGCGDDQDPRSNGWVVFKAIN</sequence>
<accession>A0A1G1W4Z9</accession>
<protein>
    <submittedName>
        <fullName evidence="1">Uncharacterized protein</fullName>
    </submittedName>
</protein>
<dbReference type="Proteomes" id="UP000178493">
    <property type="component" value="Unassembled WGS sequence"/>
</dbReference>
<reference evidence="1 2" key="1">
    <citation type="journal article" date="2016" name="Nat. Commun.">
        <title>Thousands of microbial genomes shed light on interconnected biogeochemical processes in an aquifer system.</title>
        <authorList>
            <person name="Anantharaman K."/>
            <person name="Brown C.T."/>
            <person name="Hug L.A."/>
            <person name="Sharon I."/>
            <person name="Castelle C.J."/>
            <person name="Probst A.J."/>
            <person name="Thomas B.C."/>
            <person name="Singh A."/>
            <person name="Wilkins M.J."/>
            <person name="Karaoz U."/>
            <person name="Brodie E.L."/>
            <person name="Williams K.H."/>
            <person name="Hubbard S.S."/>
            <person name="Banfield J.F."/>
        </authorList>
    </citation>
    <scope>NUCLEOTIDE SEQUENCE [LARGE SCALE GENOMIC DNA]</scope>
</reference>
<dbReference type="EMBL" id="MHCO01000045">
    <property type="protein sequence ID" value="OGY22738.1"/>
    <property type="molecule type" value="Genomic_DNA"/>
</dbReference>
<organism evidence="1 2">
    <name type="scientific">Candidatus Woykebacteria bacterium GWB1_45_5</name>
    <dbReference type="NCBI Taxonomy" id="1802592"/>
    <lineage>
        <taxon>Bacteria</taxon>
        <taxon>Candidatus Woykeibacteriota</taxon>
    </lineage>
</organism>
<evidence type="ECO:0000313" key="2">
    <source>
        <dbReference type="Proteomes" id="UP000178493"/>
    </source>
</evidence>
<dbReference type="AlphaFoldDB" id="A0A1G1W4Z9"/>
<proteinExistence type="predicted"/>
<name>A0A1G1W4Z9_9BACT</name>
<comment type="caution">
    <text evidence="1">The sequence shown here is derived from an EMBL/GenBank/DDBJ whole genome shotgun (WGS) entry which is preliminary data.</text>
</comment>